<comment type="function">
    <text evidence="1">Plays a role in determining ER morphology.</text>
</comment>
<feature type="compositionally biased region" description="Low complexity" evidence="2">
    <location>
        <begin position="163"/>
        <end position="188"/>
    </location>
</feature>
<keyword evidence="1" id="KW-0256">Endoplasmic reticulum</keyword>
<dbReference type="InterPro" id="IPR019273">
    <property type="entry name" value="Lunapark_Znf"/>
</dbReference>
<feature type="compositionally biased region" description="Low complexity" evidence="2">
    <location>
        <begin position="307"/>
        <end position="321"/>
    </location>
</feature>
<feature type="region of interest" description="Disordered" evidence="2">
    <location>
        <begin position="153"/>
        <end position="190"/>
    </location>
</feature>
<reference evidence="4 5" key="1">
    <citation type="submission" date="2024-01" db="EMBL/GenBank/DDBJ databases">
        <title>A draft genome for a cacao thread blight-causing isolate of Paramarasmius palmivorus.</title>
        <authorList>
            <person name="Baruah I.K."/>
            <person name="Bukari Y."/>
            <person name="Amoako-Attah I."/>
            <person name="Meinhardt L.W."/>
            <person name="Bailey B.A."/>
            <person name="Cohen S.P."/>
        </authorList>
    </citation>
    <scope>NUCLEOTIDE SEQUENCE [LARGE SCALE GENOMIC DNA]</scope>
    <source>
        <strain evidence="4 5">GH-12</strain>
    </source>
</reference>
<dbReference type="AlphaFoldDB" id="A0AAW0C202"/>
<feature type="transmembrane region" description="Helical" evidence="1">
    <location>
        <begin position="80"/>
        <end position="96"/>
    </location>
</feature>
<keyword evidence="1" id="KW-0863">Zinc-finger</keyword>
<evidence type="ECO:0000259" key="3">
    <source>
        <dbReference type="Pfam" id="PF10058"/>
    </source>
</evidence>
<organism evidence="4 5">
    <name type="scientific">Paramarasmius palmivorus</name>
    <dbReference type="NCBI Taxonomy" id="297713"/>
    <lineage>
        <taxon>Eukaryota</taxon>
        <taxon>Fungi</taxon>
        <taxon>Dikarya</taxon>
        <taxon>Basidiomycota</taxon>
        <taxon>Agaricomycotina</taxon>
        <taxon>Agaricomycetes</taxon>
        <taxon>Agaricomycetidae</taxon>
        <taxon>Agaricales</taxon>
        <taxon>Marasmiineae</taxon>
        <taxon>Marasmiaceae</taxon>
        <taxon>Paramarasmius</taxon>
    </lineage>
</organism>
<dbReference type="GO" id="GO:1903373">
    <property type="term" value="P:positive regulation of endoplasmic reticulum tubular network organization"/>
    <property type="evidence" value="ECO:0007669"/>
    <property type="project" value="UniProtKB-UniRule"/>
</dbReference>
<protein>
    <recommendedName>
        <fullName evidence="1">Endoplasmic reticulum junction formation protein lunapark</fullName>
    </recommendedName>
</protein>
<sequence>MGWFRKKNDDDYETILSTLARDIQKRQVQLSEIRLRERRATLLVTMYTLAAWVGYVALWYTSILPGRNTGGAVERAVRGIPVVLGPILILFIRRIVQIWYTRKGDAEGNPMHSESNTWFIAKLLEKTLQQLLKQQRAKVEEIKKKTNYYSTRDLLQRYDEQNTPSSTPTRPRVPPQQVQAVTPTPQRPAVMVPPTGPFQTPISQNLRAHLSPVSPSPPGPPRKQWFDKLADVVLGEEDSARFALICEKCFAHNGLVKESVWDDTQYVCPNCKHFNPSKKAKKQTDIRPYSSNTSPTGDKSPSSLGNSTPSPKPQTSSTTAPDDQGDQSMMDVAED</sequence>
<keyword evidence="1" id="KW-1133">Transmembrane helix</keyword>
<dbReference type="PANTHER" id="PTHR22166">
    <property type="entry name" value="ENDOPLASMIC RETICULUM JUNCTION FORMATION PROTEIN LUNAPARK"/>
    <property type="match status" value="1"/>
</dbReference>
<dbReference type="GO" id="GO:0098826">
    <property type="term" value="C:endoplasmic reticulum tubular network membrane"/>
    <property type="evidence" value="ECO:0007669"/>
    <property type="project" value="UniProtKB-UniRule"/>
</dbReference>
<keyword evidence="1" id="KW-0812">Transmembrane</keyword>
<keyword evidence="1" id="KW-0472">Membrane</keyword>
<evidence type="ECO:0000313" key="5">
    <source>
        <dbReference type="Proteomes" id="UP001383192"/>
    </source>
</evidence>
<keyword evidence="5" id="KW-1185">Reference proteome</keyword>
<dbReference type="GO" id="GO:0071788">
    <property type="term" value="P:endoplasmic reticulum tubular network maintenance"/>
    <property type="evidence" value="ECO:0007669"/>
    <property type="project" value="UniProtKB-UniRule"/>
</dbReference>
<dbReference type="InterPro" id="IPR040115">
    <property type="entry name" value="Lnp"/>
</dbReference>
<dbReference type="Proteomes" id="UP001383192">
    <property type="component" value="Unassembled WGS sequence"/>
</dbReference>
<name>A0AAW0C202_9AGAR</name>
<keyword evidence="1" id="KW-0862">Zinc</keyword>
<evidence type="ECO:0000256" key="1">
    <source>
        <dbReference type="RuleBase" id="RU367073"/>
    </source>
</evidence>
<feature type="region of interest" description="Disordered" evidence="2">
    <location>
        <begin position="272"/>
        <end position="335"/>
    </location>
</feature>
<comment type="subcellular location">
    <subcellularLocation>
        <location evidence="1">Endoplasmic reticulum membrane</location>
        <topology evidence="1">Multi-pass membrane protein</topology>
    </subcellularLocation>
</comment>
<dbReference type="PANTHER" id="PTHR22166:SF12">
    <property type="entry name" value="ENDOPLASMIC RETICULUM JUNCTION FORMATION PROTEIN LUNAPARK"/>
    <property type="match status" value="1"/>
</dbReference>
<evidence type="ECO:0000313" key="4">
    <source>
        <dbReference type="EMBL" id="KAK7032526.1"/>
    </source>
</evidence>
<evidence type="ECO:0000256" key="2">
    <source>
        <dbReference type="SAM" id="MobiDB-lite"/>
    </source>
</evidence>
<dbReference type="EMBL" id="JAYKXP010000063">
    <property type="protein sequence ID" value="KAK7032526.1"/>
    <property type="molecule type" value="Genomic_DNA"/>
</dbReference>
<proteinExistence type="inferred from homology"/>
<comment type="domain">
    <text evidence="1">The C4-type zinc finger motif is necessary both for its ER three-way tubular junction localization and formation.</text>
</comment>
<feature type="domain" description="Lunapark zinc ribbon" evidence="3">
    <location>
        <begin position="225"/>
        <end position="275"/>
    </location>
</feature>
<accession>A0AAW0C202</accession>
<comment type="similarity">
    <text evidence="1">Belongs to the lunapark family.</text>
</comment>
<gene>
    <name evidence="4" type="ORF">VNI00_012923</name>
</gene>
<comment type="caution">
    <text evidence="4">The sequence shown here is derived from an EMBL/GenBank/DDBJ whole genome shotgun (WGS) entry which is preliminary data.</text>
</comment>
<feature type="transmembrane region" description="Helical" evidence="1">
    <location>
        <begin position="40"/>
        <end position="60"/>
    </location>
</feature>
<keyword evidence="1" id="KW-0479">Metal-binding</keyword>
<dbReference type="GO" id="GO:0008270">
    <property type="term" value="F:zinc ion binding"/>
    <property type="evidence" value="ECO:0007669"/>
    <property type="project" value="UniProtKB-KW"/>
</dbReference>
<feature type="compositionally biased region" description="Polar residues" evidence="2">
    <location>
        <begin position="289"/>
        <end position="306"/>
    </location>
</feature>
<dbReference type="Pfam" id="PF10058">
    <property type="entry name" value="Zn_ribbon_10"/>
    <property type="match status" value="1"/>
</dbReference>